<dbReference type="GO" id="GO:0003723">
    <property type="term" value="F:RNA binding"/>
    <property type="evidence" value="ECO:0007669"/>
    <property type="project" value="InterPro"/>
</dbReference>
<keyword evidence="2" id="KW-1185">Reference proteome</keyword>
<dbReference type="GO" id="GO:0009982">
    <property type="term" value="F:pseudouridine synthase activity"/>
    <property type="evidence" value="ECO:0007669"/>
    <property type="project" value="InterPro"/>
</dbReference>
<dbReference type="Gene3D" id="3.30.2350.20">
    <property type="entry name" value="TruD, catalytic domain"/>
    <property type="match status" value="1"/>
</dbReference>
<name>A0AAQ3KGI3_9LILI</name>
<protein>
    <submittedName>
        <fullName evidence="1">Multisubstrate pseudouridine synthase 7</fullName>
    </submittedName>
</protein>
<dbReference type="InterPro" id="IPR042214">
    <property type="entry name" value="TruD_catalytic"/>
</dbReference>
<evidence type="ECO:0000313" key="1">
    <source>
        <dbReference type="EMBL" id="WOL07969.1"/>
    </source>
</evidence>
<gene>
    <name evidence="1" type="ORF">Cni_G16720</name>
</gene>
<proteinExistence type="predicted"/>
<accession>A0AAQ3KGI3</accession>
<evidence type="ECO:0000313" key="2">
    <source>
        <dbReference type="Proteomes" id="UP001327560"/>
    </source>
</evidence>
<dbReference type="GO" id="GO:0001522">
    <property type="term" value="P:pseudouridine synthesis"/>
    <property type="evidence" value="ECO:0007669"/>
    <property type="project" value="InterPro"/>
</dbReference>
<dbReference type="InterPro" id="IPR020103">
    <property type="entry name" value="PsdUridine_synth_cat_dom_sf"/>
</dbReference>
<dbReference type="AlphaFoldDB" id="A0AAQ3KGI3"/>
<organism evidence="1 2">
    <name type="scientific">Canna indica</name>
    <name type="common">Indian-shot</name>
    <dbReference type="NCBI Taxonomy" id="4628"/>
    <lineage>
        <taxon>Eukaryota</taxon>
        <taxon>Viridiplantae</taxon>
        <taxon>Streptophyta</taxon>
        <taxon>Embryophyta</taxon>
        <taxon>Tracheophyta</taxon>
        <taxon>Spermatophyta</taxon>
        <taxon>Magnoliopsida</taxon>
        <taxon>Liliopsida</taxon>
        <taxon>Zingiberales</taxon>
        <taxon>Cannaceae</taxon>
        <taxon>Canna</taxon>
    </lineage>
</organism>
<reference evidence="1 2" key="1">
    <citation type="submission" date="2023-10" db="EMBL/GenBank/DDBJ databases">
        <title>Chromosome-scale genome assembly provides insights into flower coloration mechanisms of Canna indica.</title>
        <authorList>
            <person name="Li C."/>
        </authorList>
    </citation>
    <scope>NUCLEOTIDE SEQUENCE [LARGE SCALE GENOMIC DNA]</scope>
    <source>
        <tissue evidence="1">Flower</tissue>
    </source>
</reference>
<dbReference type="Proteomes" id="UP001327560">
    <property type="component" value="Chromosome 5"/>
</dbReference>
<dbReference type="SUPFAM" id="SSF55120">
    <property type="entry name" value="Pseudouridine synthase"/>
    <property type="match status" value="1"/>
</dbReference>
<sequence>MKQDALTLKSNIPRRRKKIQFDGMREKSVLVPADGNHRSQTNDFDPDITIKEHLSADENKDLLSMIEPVRSSAIPSTMQALKLSFTLPTSCYATMAIRELLKSSNFKKC</sequence>
<dbReference type="EMBL" id="CP136894">
    <property type="protein sequence ID" value="WOL07969.1"/>
    <property type="molecule type" value="Genomic_DNA"/>
</dbReference>